<proteinExistence type="predicted"/>
<organism evidence="1 2">
    <name type="scientific">Gossypium darwinii</name>
    <name type="common">Darwin's cotton</name>
    <name type="synonym">Gossypium barbadense var. darwinii</name>
    <dbReference type="NCBI Taxonomy" id="34276"/>
    <lineage>
        <taxon>Eukaryota</taxon>
        <taxon>Viridiplantae</taxon>
        <taxon>Streptophyta</taxon>
        <taxon>Embryophyta</taxon>
        <taxon>Tracheophyta</taxon>
        <taxon>Spermatophyta</taxon>
        <taxon>Magnoliopsida</taxon>
        <taxon>eudicotyledons</taxon>
        <taxon>Gunneridae</taxon>
        <taxon>Pentapetalae</taxon>
        <taxon>rosids</taxon>
        <taxon>malvids</taxon>
        <taxon>Malvales</taxon>
        <taxon>Malvaceae</taxon>
        <taxon>Malvoideae</taxon>
        <taxon>Gossypium</taxon>
    </lineage>
</organism>
<sequence>MVTRLLINGRDASQSALKKLAEKQRQLIVKEGDFDSFPYFPRLSAFNYSIVNCVYEFGNPVLFLNKRLVDGKMERAKEKLSYSGKIYRKRRRIHGYPVLSNVFEESVRFSPADTTKIYV</sequence>
<keyword evidence="2" id="KW-1185">Reference proteome</keyword>
<accession>A0A5D2GM29</accession>
<evidence type="ECO:0000313" key="2">
    <source>
        <dbReference type="Proteomes" id="UP000323506"/>
    </source>
</evidence>
<reference evidence="1 2" key="1">
    <citation type="submission" date="2019-06" db="EMBL/GenBank/DDBJ databases">
        <title>WGS assembly of Gossypium darwinii.</title>
        <authorList>
            <person name="Chen Z.J."/>
            <person name="Sreedasyam A."/>
            <person name="Ando A."/>
            <person name="Song Q."/>
            <person name="De L."/>
            <person name="Hulse-Kemp A."/>
            <person name="Ding M."/>
            <person name="Ye W."/>
            <person name="Kirkbride R."/>
            <person name="Jenkins J."/>
            <person name="Plott C."/>
            <person name="Lovell J."/>
            <person name="Lin Y.-M."/>
            <person name="Vaughn R."/>
            <person name="Liu B."/>
            <person name="Li W."/>
            <person name="Simpson S."/>
            <person name="Scheffler B."/>
            <person name="Saski C."/>
            <person name="Grover C."/>
            <person name="Hu G."/>
            <person name="Conover J."/>
            <person name="Carlson J."/>
            <person name="Shu S."/>
            <person name="Boston L."/>
            <person name="Williams M."/>
            <person name="Peterson D."/>
            <person name="Mcgee K."/>
            <person name="Jones D."/>
            <person name="Wendel J."/>
            <person name="Stelly D."/>
            <person name="Grimwood J."/>
            <person name="Schmutz J."/>
        </authorList>
    </citation>
    <scope>NUCLEOTIDE SEQUENCE [LARGE SCALE GENOMIC DNA]</scope>
    <source>
        <strain evidence="1">1808015.09</strain>
    </source>
</reference>
<dbReference type="AlphaFoldDB" id="A0A5D2GM29"/>
<evidence type="ECO:0000313" key="1">
    <source>
        <dbReference type="EMBL" id="TYH18486.1"/>
    </source>
</evidence>
<gene>
    <name evidence="1" type="ORF">ES288_A05G275100v1</name>
</gene>
<name>A0A5D2GM29_GOSDA</name>
<dbReference type="Proteomes" id="UP000323506">
    <property type="component" value="Chromosome A05"/>
</dbReference>
<dbReference type="EMBL" id="CM017692">
    <property type="protein sequence ID" value="TYH18486.1"/>
    <property type="molecule type" value="Genomic_DNA"/>
</dbReference>
<protein>
    <submittedName>
        <fullName evidence="1">Uncharacterized protein</fullName>
    </submittedName>
</protein>